<dbReference type="InterPro" id="IPR011161">
    <property type="entry name" value="MHC_I-like_Ag-recog"/>
</dbReference>
<feature type="chain" id="PRO_5025366928" description="MHC class I-like antigen recognition-like domain-containing protein" evidence="3">
    <location>
        <begin position="16"/>
        <end position="202"/>
    </location>
</feature>
<keyword evidence="6" id="KW-1185">Reference proteome</keyword>
<evidence type="ECO:0000256" key="2">
    <source>
        <dbReference type="RuleBase" id="RU004439"/>
    </source>
</evidence>
<reference evidence="5" key="3">
    <citation type="submission" date="2025-09" db="UniProtKB">
        <authorList>
            <consortium name="Ensembl"/>
        </authorList>
    </citation>
    <scope>IDENTIFICATION</scope>
</reference>
<dbReference type="AlphaFoldDB" id="A0A669CXL5"/>
<feature type="domain" description="MHC class I-like antigen recognition-like" evidence="4">
    <location>
        <begin position="18"/>
        <end position="195"/>
    </location>
</feature>
<dbReference type="InterPro" id="IPR037055">
    <property type="entry name" value="MHC_I-like_Ag-recog_sf"/>
</dbReference>
<protein>
    <recommendedName>
        <fullName evidence="4">MHC class I-like antigen recognition-like domain-containing protein</fullName>
    </recommendedName>
</protein>
<evidence type="ECO:0000313" key="5">
    <source>
        <dbReference type="Ensembl" id="ENSONIP00000052846.1"/>
    </source>
</evidence>
<dbReference type="InterPro" id="IPR050208">
    <property type="entry name" value="MHC_class-I_related"/>
</dbReference>
<dbReference type="GeneTree" id="ENSGT01120000271828"/>
<reference evidence="5" key="2">
    <citation type="submission" date="2025-08" db="UniProtKB">
        <authorList>
            <consortium name="Ensembl"/>
        </authorList>
    </citation>
    <scope>IDENTIFICATION</scope>
</reference>
<sequence length="202" mass="23358">MKLFLLFFFCRDLFAAKHSLKHVATGSSGVTNISEFLSEMVFDGIQAGYCDSRNKILEPRQDWAKKILDDNPEQLKSLTVQCFVTLPNLFQAWIFGLQQQFNQPGGIHMLQSISGCEWDESTGEMINFLRYAYNGEDFLEFDMKTLTWIALKPEAVNTKQRWDTDENRIKYTVKFLSTTCPKWLKRSLESGKRSLQRTGTIT</sequence>
<reference evidence="6" key="1">
    <citation type="submission" date="2012-01" db="EMBL/GenBank/DDBJ databases">
        <title>The Genome Sequence of Oreochromis niloticus (Nile Tilapia).</title>
        <authorList>
            <consortium name="Broad Institute Genome Assembly Team"/>
            <consortium name="Broad Institute Sequencing Platform"/>
            <person name="Di Palma F."/>
            <person name="Johnson J."/>
            <person name="Lander E.S."/>
            <person name="Lindblad-Toh K."/>
        </authorList>
    </citation>
    <scope>NUCLEOTIDE SEQUENCE [LARGE SCALE GENOMIC DNA]</scope>
</reference>
<accession>A0A669CXL5</accession>
<evidence type="ECO:0000256" key="1">
    <source>
        <dbReference type="ARBA" id="ARBA00023180"/>
    </source>
</evidence>
<keyword evidence="3" id="KW-0732">Signal</keyword>
<evidence type="ECO:0000313" key="6">
    <source>
        <dbReference type="Proteomes" id="UP000005207"/>
    </source>
</evidence>
<dbReference type="Pfam" id="PF00129">
    <property type="entry name" value="MHC_I"/>
    <property type="match status" value="1"/>
</dbReference>
<dbReference type="Ensembl" id="ENSONIT00000093142.1">
    <property type="protein sequence ID" value="ENSONIP00000052846.1"/>
    <property type="gene ID" value="ENSONIG00000040908.1"/>
</dbReference>
<evidence type="ECO:0000259" key="4">
    <source>
        <dbReference type="Pfam" id="PF00129"/>
    </source>
</evidence>
<name>A0A669CXL5_ORENI</name>
<dbReference type="Proteomes" id="UP000005207">
    <property type="component" value="Linkage group LG22"/>
</dbReference>
<dbReference type="GO" id="GO:0005615">
    <property type="term" value="C:extracellular space"/>
    <property type="evidence" value="ECO:0007669"/>
    <property type="project" value="TreeGrafter"/>
</dbReference>
<keyword evidence="1" id="KW-0325">Glycoprotein</keyword>
<dbReference type="InterPro" id="IPR001039">
    <property type="entry name" value="MHC_I_a_a1/a2"/>
</dbReference>
<feature type="signal peptide" evidence="3">
    <location>
        <begin position="1"/>
        <end position="15"/>
    </location>
</feature>
<dbReference type="GO" id="GO:0006955">
    <property type="term" value="P:immune response"/>
    <property type="evidence" value="ECO:0007669"/>
    <property type="project" value="TreeGrafter"/>
</dbReference>
<dbReference type="SUPFAM" id="SSF54452">
    <property type="entry name" value="MHC antigen-recognition domain"/>
    <property type="match status" value="1"/>
</dbReference>
<evidence type="ECO:0000256" key="3">
    <source>
        <dbReference type="SAM" id="SignalP"/>
    </source>
</evidence>
<proteinExistence type="inferred from homology"/>
<dbReference type="GO" id="GO:0009897">
    <property type="term" value="C:external side of plasma membrane"/>
    <property type="evidence" value="ECO:0007669"/>
    <property type="project" value="TreeGrafter"/>
</dbReference>
<comment type="similarity">
    <text evidence="2">Belongs to the MHC class I family.</text>
</comment>
<dbReference type="Gene3D" id="3.30.500.10">
    <property type="entry name" value="MHC class I-like antigen recognition-like"/>
    <property type="match status" value="1"/>
</dbReference>
<dbReference type="PANTHER" id="PTHR16675">
    <property type="entry name" value="MHC CLASS I-RELATED"/>
    <property type="match status" value="1"/>
</dbReference>
<dbReference type="PANTHER" id="PTHR16675:SF237">
    <property type="entry name" value="MHC CLASS I ANTIGEN TRANSCRIPT VARIANT 1-RELATED"/>
    <property type="match status" value="1"/>
</dbReference>
<dbReference type="PRINTS" id="PR01638">
    <property type="entry name" value="MHCCLASSI"/>
</dbReference>
<dbReference type="InterPro" id="IPR011162">
    <property type="entry name" value="MHC_I/II-like_Ag-recog"/>
</dbReference>
<organism evidence="5 6">
    <name type="scientific">Oreochromis niloticus</name>
    <name type="common">Nile tilapia</name>
    <name type="synonym">Tilapia nilotica</name>
    <dbReference type="NCBI Taxonomy" id="8128"/>
    <lineage>
        <taxon>Eukaryota</taxon>
        <taxon>Metazoa</taxon>
        <taxon>Chordata</taxon>
        <taxon>Craniata</taxon>
        <taxon>Vertebrata</taxon>
        <taxon>Euteleostomi</taxon>
        <taxon>Actinopterygii</taxon>
        <taxon>Neopterygii</taxon>
        <taxon>Teleostei</taxon>
        <taxon>Neoteleostei</taxon>
        <taxon>Acanthomorphata</taxon>
        <taxon>Ovalentaria</taxon>
        <taxon>Cichlomorphae</taxon>
        <taxon>Cichliformes</taxon>
        <taxon>Cichlidae</taxon>
        <taxon>African cichlids</taxon>
        <taxon>Pseudocrenilabrinae</taxon>
        <taxon>Oreochromini</taxon>
        <taxon>Oreochromis</taxon>
    </lineage>
</organism>